<accession>A0ABX6IP41</accession>
<dbReference type="Proteomes" id="UP001059836">
    <property type="component" value="Chromosome"/>
</dbReference>
<dbReference type="SUPFAM" id="SSF52777">
    <property type="entry name" value="CoA-dependent acyltransferases"/>
    <property type="match status" value="2"/>
</dbReference>
<reference evidence="1" key="1">
    <citation type="journal article" date="2021" name="Nat. Microbiol.">
        <title>Cocultivation of an ultrasmall environmental parasitic bacterium with lytic ability against bacteria associated with wastewater foams.</title>
        <authorList>
            <person name="Batinovic S."/>
            <person name="Rose J.J.A."/>
            <person name="Ratcliffe J."/>
            <person name="Seviour R.J."/>
            <person name="Petrovski S."/>
        </authorList>
    </citation>
    <scope>NUCLEOTIDE SEQUENCE</scope>
    <source>
        <strain evidence="1">CON9</strain>
    </source>
</reference>
<dbReference type="EMBL" id="CP045809">
    <property type="protein sequence ID" value="QHN36925.1"/>
    <property type="molecule type" value="Genomic_DNA"/>
</dbReference>
<organism evidence="1 2">
    <name type="scientific">Gordonia pseudamarae</name>
    <dbReference type="NCBI Taxonomy" id="2831662"/>
    <lineage>
        <taxon>Bacteria</taxon>
        <taxon>Bacillati</taxon>
        <taxon>Actinomycetota</taxon>
        <taxon>Actinomycetes</taxon>
        <taxon>Mycobacteriales</taxon>
        <taxon>Gordoniaceae</taxon>
        <taxon>Gordonia</taxon>
    </lineage>
</organism>
<evidence type="ECO:0008006" key="3">
    <source>
        <dbReference type="Google" id="ProtNLM"/>
    </source>
</evidence>
<dbReference type="Gene3D" id="3.30.559.10">
    <property type="entry name" value="Chloramphenicol acetyltransferase-like domain"/>
    <property type="match status" value="1"/>
</dbReference>
<proteinExistence type="predicted"/>
<sequence>MTTIDLVMLSGSFTELRTHWSGEPVRRQLAVTFNQANHLLGLADPTSQGVWIAGTVDLGSSAEPVDADRAALSVARFLSEHDALRARFQFDPDTCGPYADVFGPNQVQVTVTPHGKIGSDDLATLLGDRCRSGEVPGVLFGLLDSTLIVGFDHAHCDALTVDLALRRIRELYIDPDTRRSPGQRFFDRSELDGFLSEKLAATEGEHPQLPAWRRFFAANGDAIPTFPLPLGEIAPGGAPQRTRVIELLDDTAADALGRGAFAKLLALLAASIAEQGGPRTLSTVIPVHTRGRSSSPWHRTAGWLVTNAPVRVRAGDVGGAGRALKSALGLAAVPLDHVLQRCRPAMTTADIFMVSYLDYRRLGDPLPGARHISNSTTTDSVQMWFSRHHDGLDLRIRYPDTTTANATVDALVCSLAERLRRYTDTARTATV</sequence>
<gene>
    <name evidence="1" type="ORF">GII31_20520</name>
</gene>
<evidence type="ECO:0000313" key="2">
    <source>
        <dbReference type="Proteomes" id="UP001059836"/>
    </source>
</evidence>
<evidence type="ECO:0000313" key="1">
    <source>
        <dbReference type="EMBL" id="QHN36925.1"/>
    </source>
</evidence>
<protein>
    <recommendedName>
        <fullName evidence="3">Condensation domain-containing protein</fullName>
    </recommendedName>
</protein>
<dbReference type="Gene3D" id="3.30.559.30">
    <property type="entry name" value="Nonribosomal peptide synthetase, condensation domain"/>
    <property type="match status" value="1"/>
</dbReference>
<keyword evidence="2" id="KW-1185">Reference proteome</keyword>
<dbReference type="InterPro" id="IPR023213">
    <property type="entry name" value="CAT-like_dom_sf"/>
</dbReference>
<name>A0ABX6IP41_9ACTN</name>